<sequence>MVCPNQLAQLKKSGKLCEDSILQLNANVLSLFSVRQQPLNPKPRKRIHISRTCLEESSKFPKFHGL</sequence>
<organism evidence="1 2">
    <name type="scientific">Trichinella zimbabwensis</name>
    <dbReference type="NCBI Taxonomy" id="268475"/>
    <lineage>
        <taxon>Eukaryota</taxon>
        <taxon>Metazoa</taxon>
        <taxon>Ecdysozoa</taxon>
        <taxon>Nematoda</taxon>
        <taxon>Enoplea</taxon>
        <taxon>Dorylaimia</taxon>
        <taxon>Trichinellida</taxon>
        <taxon>Trichinellidae</taxon>
        <taxon>Trichinella</taxon>
    </lineage>
</organism>
<dbReference type="Proteomes" id="UP000055024">
    <property type="component" value="Unassembled WGS sequence"/>
</dbReference>
<keyword evidence="2" id="KW-1185">Reference proteome</keyword>
<accession>A0A0V1HX15</accession>
<protein>
    <submittedName>
        <fullName evidence="1">Uncharacterized protein</fullName>
    </submittedName>
</protein>
<proteinExistence type="predicted"/>
<gene>
    <name evidence="1" type="ORF">T11_4541</name>
</gene>
<dbReference type="AlphaFoldDB" id="A0A0V1HX15"/>
<name>A0A0V1HX15_9BILA</name>
<comment type="caution">
    <text evidence="1">The sequence shown here is derived from an EMBL/GenBank/DDBJ whole genome shotgun (WGS) entry which is preliminary data.</text>
</comment>
<evidence type="ECO:0000313" key="1">
    <source>
        <dbReference type="EMBL" id="KRZ14578.1"/>
    </source>
</evidence>
<reference evidence="1 2" key="1">
    <citation type="submission" date="2015-01" db="EMBL/GenBank/DDBJ databases">
        <title>Evolution of Trichinella species and genotypes.</title>
        <authorList>
            <person name="Korhonen P.K."/>
            <person name="Edoardo P."/>
            <person name="Giuseppe L.R."/>
            <person name="Gasser R.B."/>
        </authorList>
    </citation>
    <scope>NUCLEOTIDE SEQUENCE [LARGE SCALE GENOMIC DNA]</scope>
    <source>
        <strain evidence="1">ISS1029</strain>
    </source>
</reference>
<evidence type="ECO:0000313" key="2">
    <source>
        <dbReference type="Proteomes" id="UP000055024"/>
    </source>
</evidence>
<dbReference type="EMBL" id="JYDP01000023">
    <property type="protein sequence ID" value="KRZ14578.1"/>
    <property type="molecule type" value="Genomic_DNA"/>
</dbReference>